<evidence type="ECO:0000313" key="7">
    <source>
        <dbReference type="Proteomes" id="UP000032266"/>
    </source>
</evidence>
<dbReference type="KEGG" id="gsn:YC6258_01252"/>
<dbReference type="Proteomes" id="UP000032266">
    <property type="component" value="Chromosome"/>
</dbReference>
<feature type="DNA-binding region" description="H-T-H motif" evidence="4">
    <location>
        <begin position="39"/>
        <end position="58"/>
    </location>
</feature>
<gene>
    <name evidence="6" type="ORF">YC6258_01252</name>
</gene>
<dbReference type="PANTHER" id="PTHR30055:SF146">
    <property type="entry name" value="HTH-TYPE TRANSCRIPTIONAL DUAL REGULATOR CECR"/>
    <property type="match status" value="1"/>
</dbReference>
<dbReference type="InterPro" id="IPR039536">
    <property type="entry name" value="TetR_C_Proteobacteria"/>
</dbReference>
<dbReference type="GO" id="GO:0000976">
    <property type="term" value="F:transcription cis-regulatory region binding"/>
    <property type="evidence" value="ECO:0007669"/>
    <property type="project" value="TreeGrafter"/>
</dbReference>
<dbReference type="InterPro" id="IPR009057">
    <property type="entry name" value="Homeodomain-like_sf"/>
</dbReference>
<protein>
    <submittedName>
        <fullName evidence="6">Transcriptional regulator</fullName>
    </submittedName>
</protein>
<dbReference type="Pfam" id="PF00440">
    <property type="entry name" value="TetR_N"/>
    <property type="match status" value="1"/>
</dbReference>
<sequence>MNKAEKHTRKAAGEDPIKRMQIMDGARQVFMRMGYDAASMNDITREAGVSKGTIYVYFQNKEDLFSALVELEREKMLAATRLSLQYDTPIAETLQQYGVAVAKLLTKNGYVRLMRILLGVIDRIPEPSGNFLSCMPMTSRLVLKEYLQTQTSAGLLDIDDCELASQQFVDLAYGGLIKKQLFCQASCEPQIDEIQRVVHSAVRLFMAGYGKDN</sequence>
<dbReference type="InterPro" id="IPR023772">
    <property type="entry name" value="DNA-bd_HTH_TetR-type_CS"/>
</dbReference>
<dbReference type="Gene3D" id="1.10.10.60">
    <property type="entry name" value="Homeodomain-like"/>
    <property type="match status" value="1"/>
</dbReference>
<dbReference type="PANTHER" id="PTHR30055">
    <property type="entry name" value="HTH-TYPE TRANSCRIPTIONAL REGULATOR RUTR"/>
    <property type="match status" value="1"/>
</dbReference>
<dbReference type="GO" id="GO:0003700">
    <property type="term" value="F:DNA-binding transcription factor activity"/>
    <property type="evidence" value="ECO:0007669"/>
    <property type="project" value="TreeGrafter"/>
</dbReference>
<dbReference type="PROSITE" id="PS01081">
    <property type="entry name" value="HTH_TETR_1"/>
    <property type="match status" value="1"/>
</dbReference>
<evidence type="ECO:0000256" key="2">
    <source>
        <dbReference type="ARBA" id="ARBA00023125"/>
    </source>
</evidence>
<dbReference type="InterPro" id="IPR050109">
    <property type="entry name" value="HTH-type_TetR-like_transc_reg"/>
</dbReference>
<keyword evidence="3" id="KW-0804">Transcription</keyword>
<keyword evidence="2 4" id="KW-0238">DNA-binding</keyword>
<evidence type="ECO:0000259" key="5">
    <source>
        <dbReference type="PROSITE" id="PS50977"/>
    </source>
</evidence>
<dbReference type="SUPFAM" id="SSF46689">
    <property type="entry name" value="Homeodomain-like"/>
    <property type="match status" value="1"/>
</dbReference>
<dbReference type="Pfam" id="PF14246">
    <property type="entry name" value="TetR_C_7"/>
    <property type="match status" value="1"/>
</dbReference>
<evidence type="ECO:0000256" key="3">
    <source>
        <dbReference type="ARBA" id="ARBA00023163"/>
    </source>
</evidence>
<dbReference type="OrthoDB" id="8535430at2"/>
<dbReference type="PRINTS" id="PR00455">
    <property type="entry name" value="HTHTETR"/>
</dbReference>
<keyword evidence="7" id="KW-1185">Reference proteome</keyword>
<evidence type="ECO:0000256" key="1">
    <source>
        <dbReference type="ARBA" id="ARBA00023015"/>
    </source>
</evidence>
<dbReference type="Gene3D" id="1.10.357.10">
    <property type="entry name" value="Tetracycline Repressor, domain 2"/>
    <property type="match status" value="1"/>
</dbReference>
<dbReference type="InterPro" id="IPR001647">
    <property type="entry name" value="HTH_TetR"/>
</dbReference>
<evidence type="ECO:0000313" key="6">
    <source>
        <dbReference type="EMBL" id="AJQ93300.1"/>
    </source>
</evidence>
<name>A0A0C5V1B7_9GAMM</name>
<keyword evidence="1" id="KW-0805">Transcription regulation</keyword>
<reference evidence="6 7" key="1">
    <citation type="submission" date="2014-01" db="EMBL/GenBank/DDBJ databases">
        <title>Full genme sequencing of cellulolytic bacterium Gynuella sunshinyii YC6258T gen. nov., sp. nov.</title>
        <authorList>
            <person name="Khan H."/>
            <person name="Chung E.J."/>
            <person name="Chung Y.R."/>
        </authorList>
    </citation>
    <scope>NUCLEOTIDE SEQUENCE [LARGE SCALE GENOMIC DNA]</scope>
    <source>
        <strain evidence="6 7">YC6258</strain>
    </source>
</reference>
<dbReference type="AlphaFoldDB" id="A0A0C5V1B7"/>
<dbReference type="EMBL" id="CP007142">
    <property type="protein sequence ID" value="AJQ93300.1"/>
    <property type="molecule type" value="Genomic_DNA"/>
</dbReference>
<feature type="domain" description="HTH tetR-type" evidence="5">
    <location>
        <begin position="16"/>
        <end position="76"/>
    </location>
</feature>
<organism evidence="6 7">
    <name type="scientific">Gynuella sunshinyii YC6258</name>
    <dbReference type="NCBI Taxonomy" id="1445510"/>
    <lineage>
        <taxon>Bacteria</taxon>
        <taxon>Pseudomonadati</taxon>
        <taxon>Pseudomonadota</taxon>
        <taxon>Gammaproteobacteria</taxon>
        <taxon>Oceanospirillales</taxon>
        <taxon>Saccharospirillaceae</taxon>
        <taxon>Gynuella</taxon>
    </lineage>
</organism>
<dbReference type="STRING" id="1445510.YC6258_01252"/>
<dbReference type="PROSITE" id="PS50977">
    <property type="entry name" value="HTH_TETR_2"/>
    <property type="match status" value="1"/>
</dbReference>
<dbReference type="FunFam" id="1.10.10.60:FF:000141">
    <property type="entry name" value="TetR family transcriptional regulator"/>
    <property type="match status" value="1"/>
</dbReference>
<dbReference type="PATRIC" id="fig|1445510.3.peg.1221"/>
<dbReference type="HOGENOM" id="CLU_069356_27_0_6"/>
<evidence type="ECO:0000256" key="4">
    <source>
        <dbReference type="PROSITE-ProRule" id="PRU00335"/>
    </source>
</evidence>
<proteinExistence type="predicted"/>
<accession>A0A0C5V1B7</accession>
<dbReference type="RefSeq" id="WP_044616141.1">
    <property type="nucleotide sequence ID" value="NZ_CP007142.1"/>
</dbReference>